<feature type="domain" description="Arrestin-like N-terminal" evidence="2">
    <location>
        <begin position="1"/>
        <end position="69"/>
    </location>
</feature>
<reference evidence="3" key="1">
    <citation type="submission" date="2022-07" db="EMBL/GenBank/DDBJ databases">
        <authorList>
            <person name="Trinca V."/>
            <person name="Uliana J.V.C."/>
            <person name="Torres T.T."/>
            <person name="Ward R.J."/>
            <person name="Monesi N."/>
        </authorList>
    </citation>
    <scope>NUCLEOTIDE SEQUENCE</scope>
    <source>
        <strain evidence="3">HSMRA1968</strain>
        <tissue evidence="3">Whole embryos</tissue>
    </source>
</reference>
<comment type="caution">
    <text evidence="3">The sequence shown here is derived from an EMBL/GenBank/DDBJ whole genome shotgun (WGS) entry which is preliminary data.</text>
</comment>
<evidence type="ECO:0000313" key="4">
    <source>
        <dbReference type="Proteomes" id="UP001151699"/>
    </source>
</evidence>
<proteinExistence type="inferred from homology"/>
<dbReference type="Gene3D" id="2.60.40.640">
    <property type="match status" value="1"/>
</dbReference>
<evidence type="ECO:0000256" key="1">
    <source>
        <dbReference type="ARBA" id="ARBA00005298"/>
    </source>
</evidence>
<feature type="non-terminal residue" evidence="3">
    <location>
        <position position="75"/>
    </location>
</feature>
<dbReference type="OrthoDB" id="2333384at2759"/>
<sequence>IYFDNNPTRVFYGGQLLSGRVVLKLFKEKTVRGIYVKIIGRAYCRWTTGTKNSKKTHIGEEYYLNNKTFFVGGES</sequence>
<dbReference type="SUPFAM" id="SSF81296">
    <property type="entry name" value="E set domains"/>
    <property type="match status" value="1"/>
</dbReference>
<dbReference type="EMBL" id="WJQU01000001">
    <property type="protein sequence ID" value="KAJ6650030.1"/>
    <property type="molecule type" value="Genomic_DNA"/>
</dbReference>
<feature type="non-terminal residue" evidence="3">
    <location>
        <position position="1"/>
    </location>
</feature>
<dbReference type="InterPro" id="IPR014752">
    <property type="entry name" value="Arrestin-like_C"/>
</dbReference>
<name>A0A9Q0SAK4_9DIPT</name>
<dbReference type="InterPro" id="IPR011021">
    <property type="entry name" value="Arrestin-like_N"/>
</dbReference>
<dbReference type="Pfam" id="PF00339">
    <property type="entry name" value="Arrestin_N"/>
    <property type="match status" value="1"/>
</dbReference>
<accession>A0A9Q0SAK4</accession>
<comment type="similarity">
    <text evidence="1">Belongs to the arrestin family.</text>
</comment>
<dbReference type="InterPro" id="IPR014756">
    <property type="entry name" value="Ig_E-set"/>
</dbReference>
<protein>
    <recommendedName>
        <fullName evidence="2">Arrestin-like N-terminal domain-containing protein</fullName>
    </recommendedName>
</protein>
<evidence type="ECO:0000259" key="2">
    <source>
        <dbReference type="Pfam" id="PF00339"/>
    </source>
</evidence>
<keyword evidence="4" id="KW-1185">Reference proteome</keyword>
<organism evidence="3 4">
    <name type="scientific">Pseudolycoriella hygida</name>
    <dbReference type="NCBI Taxonomy" id="35572"/>
    <lineage>
        <taxon>Eukaryota</taxon>
        <taxon>Metazoa</taxon>
        <taxon>Ecdysozoa</taxon>
        <taxon>Arthropoda</taxon>
        <taxon>Hexapoda</taxon>
        <taxon>Insecta</taxon>
        <taxon>Pterygota</taxon>
        <taxon>Neoptera</taxon>
        <taxon>Endopterygota</taxon>
        <taxon>Diptera</taxon>
        <taxon>Nematocera</taxon>
        <taxon>Sciaroidea</taxon>
        <taxon>Sciaridae</taxon>
        <taxon>Pseudolycoriella</taxon>
    </lineage>
</organism>
<dbReference type="AlphaFoldDB" id="A0A9Q0SAK4"/>
<evidence type="ECO:0000313" key="3">
    <source>
        <dbReference type="EMBL" id="KAJ6650030.1"/>
    </source>
</evidence>
<gene>
    <name evidence="3" type="ORF">Bhyg_05273</name>
</gene>
<dbReference type="Proteomes" id="UP001151699">
    <property type="component" value="Chromosome A"/>
</dbReference>